<proteinExistence type="predicted"/>
<sequence length="368" mass="38029">MTSIDRQPGGDVIDLYLAPDTPRAPAAVVDDHTPIAEQAAPGPVATGELGPAAGESVAASWRVRLARHRARVRGQLGQVPDTRVETAKRRMHRAVELEQLAADPRAEAWSNRRVRAWMLAALAVFAAGGAILSAVFSALSVTKALVLGGLGWFVAAMGPDLLMGGLLSLGLVMRSITAQRGLTISPESHRAYRSADRWLGGLIAAITIGPSLGEAITAGLAWAHGGAAAGFGWALVSMAVHAIGPVVVVTSGALAPHITGDLARISQHTAQRLTNTPATSTNTTTPQATQHPPATSSNAASRQVSGLAPETSGNGDPVIDRARRELGTGVSGKQVARWHRAHIGPVNQARVGEIRDALNTTGPIAPAA</sequence>
<feature type="compositionally biased region" description="Low complexity" evidence="1">
    <location>
        <begin position="274"/>
        <end position="296"/>
    </location>
</feature>
<name>A0ABN3V4X4_9PSEU</name>
<gene>
    <name evidence="3" type="ORF">GCM10010470_09330</name>
</gene>
<dbReference type="Proteomes" id="UP001500979">
    <property type="component" value="Unassembled WGS sequence"/>
</dbReference>
<keyword evidence="2" id="KW-1133">Transmembrane helix</keyword>
<feature type="transmembrane region" description="Helical" evidence="2">
    <location>
        <begin position="198"/>
        <end position="224"/>
    </location>
</feature>
<feature type="transmembrane region" description="Helical" evidence="2">
    <location>
        <begin position="150"/>
        <end position="172"/>
    </location>
</feature>
<organism evidence="3 4">
    <name type="scientific">Saccharopolyspora taberi</name>
    <dbReference type="NCBI Taxonomy" id="60895"/>
    <lineage>
        <taxon>Bacteria</taxon>
        <taxon>Bacillati</taxon>
        <taxon>Actinomycetota</taxon>
        <taxon>Actinomycetes</taxon>
        <taxon>Pseudonocardiales</taxon>
        <taxon>Pseudonocardiaceae</taxon>
        <taxon>Saccharopolyspora</taxon>
    </lineage>
</organism>
<feature type="transmembrane region" description="Helical" evidence="2">
    <location>
        <begin position="116"/>
        <end position="138"/>
    </location>
</feature>
<evidence type="ECO:0000256" key="2">
    <source>
        <dbReference type="SAM" id="Phobius"/>
    </source>
</evidence>
<dbReference type="EMBL" id="BAAAUX010000005">
    <property type="protein sequence ID" value="GAA2778245.1"/>
    <property type="molecule type" value="Genomic_DNA"/>
</dbReference>
<keyword evidence="2" id="KW-0472">Membrane</keyword>
<evidence type="ECO:0000256" key="1">
    <source>
        <dbReference type="SAM" id="MobiDB-lite"/>
    </source>
</evidence>
<comment type="caution">
    <text evidence="3">The sequence shown here is derived from an EMBL/GenBank/DDBJ whole genome shotgun (WGS) entry which is preliminary data.</text>
</comment>
<keyword evidence="4" id="KW-1185">Reference proteome</keyword>
<keyword evidence="2" id="KW-0812">Transmembrane</keyword>
<evidence type="ECO:0000313" key="4">
    <source>
        <dbReference type="Proteomes" id="UP001500979"/>
    </source>
</evidence>
<protein>
    <submittedName>
        <fullName evidence="3">Uncharacterized protein</fullName>
    </submittedName>
</protein>
<dbReference type="RefSeq" id="WP_344678128.1">
    <property type="nucleotide sequence ID" value="NZ_BAAAUX010000005.1"/>
</dbReference>
<accession>A0ABN3V4X4</accession>
<reference evidence="3 4" key="1">
    <citation type="journal article" date="2019" name="Int. J. Syst. Evol. Microbiol.">
        <title>The Global Catalogue of Microorganisms (GCM) 10K type strain sequencing project: providing services to taxonomists for standard genome sequencing and annotation.</title>
        <authorList>
            <consortium name="The Broad Institute Genomics Platform"/>
            <consortium name="The Broad Institute Genome Sequencing Center for Infectious Disease"/>
            <person name="Wu L."/>
            <person name="Ma J."/>
        </authorList>
    </citation>
    <scope>NUCLEOTIDE SEQUENCE [LARGE SCALE GENOMIC DNA]</scope>
    <source>
        <strain evidence="3 4">JCM 9383</strain>
    </source>
</reference>
<evidence type="ECO:0000313" key="3">
    <source>
        <dbReference type="EMBL" id="GAA2778245.1"/>
    </source>
</evidence>
<feature type="transmembrane region" description="Helical" evidence="2">
    <location>
        <begin position="230"/>
        <end position="255"/>
    </location>
</feature>
<feature type="region of interest" description="Disordered" evidence="1">
    <location>
        <begin position="274"/>
        <end position="320"/>
    </location>
</feature>